<proteinExistence type="predicted"/>
<comment type="subcellular location">
    <subcellularLocation>
        <location evidence="1">Nucleus</location>
    </subcellularLocation>
</comment>
<evidence type="ECO:0000313" key="7">
    <source>
        <dbReference type="EMBL" id="KAE8154374.1"/>
    </source>
</evidence>
<keyword evidence="8" id="KW-1185">Reference proteome</keyword>
<dbReference type="Proteomes" id="UP000325780">
    <property type="component" value="Unassembled WGS sequence"/>
</dbReference>
<keyword evidence="3" id="KW-0805">Transcription regulation</keyword>
<dbReference type="EMBL" id="ML742030">
    <property type="protein sequence ID" value="KAE8154374.1"/>
    <property type="molecule type" value="Genomic_DNA"/>
</dbReference>
<dbReference type="GO" id="GO:0000981">
    <property type="term" value="F:DNA-binding transcription factor activity, RNA polymerase II-specific"/>
    <property type="evidence" value="ECO:0007669"/>
    <property type="project" value="TreeGrafter"/>
</dbReference>
<accession>A0A5N6U719</accession>
<organism evidence="7 8">
    <name type="scientific">Aspergillus avenaceus</name>
    <dbReference type="NCBI Taxonomy" id="36643"/>
    <lineage>
        <taxon>Eukaryota</taxon>
        <taxon>Fungi</taxon>
        <taxon>Dikarya</taxon>
        <taxon>Ascomycota</taxon>
        <taxon>Pezizomycotina</taxon>
        <taxon>Eurotiomycetes</taxon>
        <taxon>Eurotiomycetidae</taxon>
        <taxon>Eurotiales</taxon>
        <taxon>Aspergillaceae</taxon>
        <taxon>Aspergillus</taxon>
        <taxon>Aspergillus subgen. Circumdati</taxon>
    </lineage>
</organism>
<evidence type="ECO:0000313" key="8">
    <source>
        <dbReference type="Proteomes" id="UP000325780"/>
    </source>
</evidence>
<dbReference type="PANTHER" id="PTHR31845">
    <property type="entry name" value="FINGER DOMAIN PROTEIN, PUTATIVE-RELATED"/>
    <property type="match status" value="1"/>
</dbReference>
<keyword evidence="4" id="KW-0238">DNA-binding</keyword>
<keyword evidence="5" id="KW-0804">Transcription</keyword>
<dbReference type="PANTHER" id="PTHR31845:SF17">
    <property type="entry name" value="ZN(II)2CYS6 TRANSCRIPTION FACTOR (EUROFUNG)"/>
    <property type="match status" value="1"/>
</dbReference>
<reference evidence="7 8" key="1">
    <citation type="submission" date="2019-04" db="EMBL/GenBank/DDBJ databases">
        <title>Friends and foes A comparative genomics study of 23 Aspergillus species from section Flavi.</title>
        <authorList>
            <consortium name="DOE Joint Genome Institute"/>
            <person name="Kjaerbolling I."/>
            <person name="Vesth T."/>
            <person name="Frisvad J.C."/>
            <person name="Nybo J.L."/>
            <person name="Theobald S."/>
            <person name="Kildgaard S."/>
            <person name="Isbrandt T."/>
            <person name="Kuo A."/>
            <person name="Sato A."/>
            <person name="Lyhne E.K."/>
            <person name="Kogle M.E."/>
            <person name="Wiebenga A."/>
            <person name="Kun R.S."/>
            <person name="Lubbers R.J."/>
            <person name="Makela M.R."/>
            <person name="Barry K."/>
            <person name="Chovatia M."/>
            <person name="Clum A."/>
            <person name="Daum C."/>
            <person name="Haridas S."/>
            <person name="He G."/>
            <person name="LaButti K."/>
            <person name="Lipzen A."/>
            <person name="Mondo S."/>
            <person name="Riley R."/>
            <person name="Salamov A."/>
            <person name="Simmons B.A."/>
            <person name="Magnuson J.K."/>
            <person name="Henrissat B."/>
            <person name="Mortensen U.H."/>
            <person name="Larsen T.O."/>
            <person name="Devries R.P."/>
            <person name="Grigoriev I.V."/>
            <person name="Machida M."/>
            <person name="Baker S.E."/>
            <person name="Andersen M.R."/>
        </authorList>
    </citation>
    <scope>NUCLEOTIDE SEQUENCE [LARGE SCALE GENOMIC DNA]</scope>
    <source>
        <strain evidence="7 8">IBT 18842</strain>
    </source>
</reference>
<evidence type="ECO:0000256" key="6">
    <source>
        <dbReference type="ARBA" id="ARBA00023242"/>
    </source>
</evidence>
<dbReference type="AlphaFoldDB" id="A0A5N6U719"/>
<dbReference type="InterPro" id="IPR051089">
    <property type="entry name" value="prtT"/>
</dbReference>
<evidence type="ECO:0000256" key="3">
    <source>
        <dbReference type="ARBA" id="ARBA00023015"/>
    </source>
</evidence>
<evidence type="ECO:0008006" key="9">
    <source>
        <dbReference type="Google" id="ProtNLM"/>
    </source>
</evidence>
<keyword evidence="2" id="KW-0862">Zinc</keyword>
<protein>
    <recommendedName>
        <fullName evidence="9">Transcription factor domain-containing protein</fullName>
    </recommendedName>
</protein>
<dbReference type="OrthoDB" id="4454541at2759"/>
<dbReference type="GO" id="GO:0000976">
    <property type="term" value="F:transcription cis-regulatory region binding"/>
    <property type="evidence" value="ECO:0007669"/>
    <property type="project" value="TreeGrafter"/>
</dbReference>
<name>A0A5N6U719_ASPAV</name>
<evidence type="ECO:0000256" key="1">
    <source>
        <dbReference type="ARBA" id="ARBA00004123"/>
    </source>
</evidence>
<evidence type="ECO:0000256" key="5">
    <source>
        <dbReference type="ARBA" id="ARBA00023163"/>
    </source>
</evidence>
<sequence>MSSVTVPPRVPQDDRISALEERLRELEDVISSSFRSLRGAIQHVSTHVGLTDGNGGIARGSTDLSAFSPSVVNDPSPEPFGLDREEQDLVGKGIVSLHDCRALFDFYGANCSEVIAYYDNTLGSFEEVRRSPLLLAAMCTIGARASAPRLYDRCLKETYFLIQQTLLGPVPSLESLKGILLMAVWHKNNRLWGLALSISYQMRLPEAALDLADRTKKLDEHSIMGNIQEQPMMPNTCQLLQTYNQELESWYRRTNQEIDPIYQTFSKPQDRNRLEIPYDYGRIYINGSVLQGLKPDTARKDPLRAQFIRAAVDAGKALVECALHSISYQTSLNYSIDYSGSSLGLAINFLFRATCIAYDCIDVDEVMRILGRARDMFESAKLAGKVDEVNHILDLIADIKRNMDTTVAPNLTSMQASNDRVDEYSDFFLNARLPLSEFSLDESAIEDILMYTGE</sequence>
<evidence type="ECO:0000256" key="4">
    <source>
        <dbReference type="ARBA" id="ARBA00023125"/>
    </source>
</evidence>
<gene>
    <name evidence="7" type="ORF">BDV25DRAFT_172394</name>
</gene>
<evidence type="ECO:0000256" key="2">
    <source>
        <dbReference type="ARBA" id="ARBA00022833"/>
    </source>
</evidence>
<dbReference type="GO" id="GO:0005634">
    <property type="term" value="C:nucleus"/>
    <property type="evidence" value="ECO:0007669"/>
    <property type="project" value="UniProtKB-SubCell"/>
</dbReference>
<keyword evidence="6" id="KW-0539">Nucleus</keyword>